<dbReference type="GO" id="GO:0016705">
    <property type="term" value="F:oxidoreductase activity, acting on paired donors, with incorporation or reduction of molecular oxygen"/>
    <property type="evidence" value="ECO:0007669"/>
    <property type="project" value="InterPro"/>
</dbReference>
<dbReference type="GO" id="GO:0004497">
    <property type="term" value="F:monooxygenase activity"/>
    <property type="evidence" value="ECO:0007669"/>
    <property type="project" value="InterPro"/>
</dbReference>
<dbReference type="PANTHER" id="PTHR47950">
    <property type="entry name" value="CYTOCHROME P450, FAMILY 76, SUBFAMILY C, POLYPEPTIDE 5-RELATED"/>
    <property type="match status" value="1"/>
</dbReference>
<sequence length="191" mass="22171">MVDYYRQANEIDQSMIRDHIRKHLRPFLFTNELLDTRQGLKKKKLDEHVQFARGRCEKGLAIDIGKVALTTSLNLLSNTFFSQDFSSYDSSVLEELKDLAWRTLEEDARPNVPDCSPLLRPLDLQGTGAKDDILDTLLKRVEEKELTLDDVKHLLVVLSCNELFLIWIYVGDGNTKLKLILINERSRRKFH</sequence>
<evidence type="ECO:0000313" key="3">
    <source>
        <dbReference type="Proteomes" id="UP001153076"/>
    </source>
</evidence>
<dbReference type="GO" id="GO:0005506">
    <property type="term" value="F:iron ion binding"/>
    <property type="evidence" value="ECO:0007669"/>
    <property type="project" value="InterPro"/>
</dbReference>
<gene>
    <name evidence="2" type="ORF">Cgig2_013165</name>
</gene>
<protein>
    <submittedName>
        <fullName evidence="2">Uncharacterized protein</fullName>
    </submittedName>
</protein>
<comment type="caution">
    <text evidence="2">The sequence shown here is derived from an EMBL/GenBank/DDBJ whole genome shotgun (WGS) entry which is preliminary data.</text>
</comment>
<dbReference type="EMBL" id="JAKOGI010000039">
    <property type="protein sequence ID" value="KAJ8447388.1"/>
    <property type="molecule type" value="Genomic_DNA"/>
</dbReference>
<dbReference type="OrthoDB" id="2789670at2759"/>
<dbReference type="AlphaFoldDB" id="A0A9Q1QLQ8"/>
<dbReference type="Proteomes" id="UP001153076">
    <property type="component" value="Unassembled WGS sequence"/>
</dbReference>
<comment type="similarity">
    <text evidence="1">Belongs to the cytochrome P450 family.</text>
</comment>
<organism evidence="2 3">
    <name type="scientific">Carnegiea gigantea</name>
    <dbReference type="NCBI Taxonomy" id="171969"/>
    <lineage>
        <taxon>Eukaryota</taxon>
        <taxon>Viridiplantae</taxon>
        <taxon>Streptophyta</taxon>
        <taxon>Embryophyta</taxon>
        <taxon>Tracheophyta</taxon>
        <taxon>Spermatophyta</taxon>
        <taxon>Magnoliopsida</taxon>
        <taxon>eudicotyledons</taxon>
        <taxon>Gunneridae</taxon>
        <taxon>Pentapetalae</taxon>
        <taxon>Caryophyllales</taxon>
        <taxon>Cactineae</taxon>
        <taxon>Cactaceae</taxon>
        <taxon>Cactoideae</taxon>
        <taxon>Echinocereeae</taxon>
        <taxon>Carnegiea</taxon>
    </lineage>
</organism>
<dbReference type="InterPro" id="IPR036396">
    <property type="entry name" value="Cyt_P450_sf"/>
</dbReference>
<name>A0A9Q1QLQ8_9CARY</name>
<proteinExistence type="inferred from homology"/>
<dbReference type="PANTHER" id="PTHR47950:SF44">
    <property type="entry name" value="CYTOCHROME P450, FAMILY 76, SUBFAMILY C, POLYPEPTIDE 5-RELATED"/>
    <property type="match status" value="1"/>
</dbReference>
<dbReference type="SUPFAM" id="SSF48264">
    <property type="entry name" value="Cytochrome P450"/>
    <property type="match status" value="1"/>
</dbReference>
<dbReference type="GO" id="GO:0020037">
    <property type="term" value="F:heme binding"/>
    <property type="evidence" value="ECO:0007669"/>
    <property type="project" value="InterPro"/>
</dbReference>
<evidence type="ECO:0000256" key="1">
    <source>
        <dbReference type="ARBA" id="ARBA00010617"/>
    </source>
</evidence>
<evidence type="ECO:0000313" key="2">
    <source>
        <dbReference type="EMBL" id="KAJ8447388.1"/>
    </source>
</evidence>
<reference evidence="2" key="1">
    <citation type="submission" date="2022-04" db="EMBL/GenBank/DDBJ databases">
        <title>Carnegiea gigantea Genome sequencing and assembly v2.</title>
        <authorList>
            <person name="Copetti D."/>
            <person name="Sanderson M.J."/>
            <person name="Burquez A."/>
            <person name="Wojciechowski M.F."/>
        </authorList>
    </citation>
    <scope>NUCLEOTIDE SEQUENCE</scope>
    <source>
        <strain evidence="2">SGP5-SGP5p</strain>
        <tissue evidence="2">Aerial part</tissue>
    </source>
</reference>
<keyword evidence="3" id="KW-1185">Reference proteome</keyword>
<accession>A0A9Q1QLQ8</accession>